<name>A0ABW5HG31_9PSEU</name>
<dbReference type="EMBL" id="JBHUKS010000026">
    <property type="protein sequence ID" value="MFD2472051.1"/>
    <property type="molecule type" value="Genomic_DNA"/>
</dbReference>
<dbReference type="PANTHER" id="PTHR43798">
    <property type="entry name" value="MONOACYLGLYCEROL LIPASE"/>
    <property type="match status" value="1"/>
</dbReference>
<organism evidence="2 3">
    <name type="scientific">Amycolatopsis silviterrae</name>
    <dbReference type="NCBI Taxonomy" id="1656914"/>
    <lineage>
        <taxon>Bacteria</taxon>
        <taxon>Bacillati</taxon>
        <taxon>Actinomycetota</taxon>
        <taxon>Actinomycetes</taxon>
        <taxon>Pseudonocardiales</taxon>
        <taxon>Pseudonocardiaceae</taxon>
        <taxon>Amycolatopsis</taxon>
    </lineage>
</organism>
<dbReference type="Gene3D" id="3.40.50.1820">
    <property type="entry name" value="alpha/beta hydrolase"/>
    <property type="match status" value="1"/>
</dbReference>
<dbReference type="InterPro" id="IPR000073">
    <property type="entry name" value="AB_hydrolase_1"/>
</dbReference>
<evidence type="ECO:0000313" key="3">
    <source>
        <dbReference type="Proteomes" id="UP001597483"/>
    </source>
</evidence>
<dbReference type="RefSeq" id="WP_378309403.1">
    <property type="nucleotide sequence ID" value="NZ_JBHUKS010000026.1"/>
</dbReference>
<dbReference type="Pfam" id="PF00561">
    <property type="entry name" value="Abhydrolase_1"/>
    <property type="match status" value="1"/>
</dbReference>
<protein>
    <submittedName>
        <fullName evidence="2">Alpha/beta fold hydrolase</fullName>
    </submittedName>
</protein>
<keyword evidence="2" id="KW-0378">Hydrolase</keyword>
<dbReference type="PANTHER" id="PTHR43798:SF33">
    <property type="entry name" value="HYDROLASE, PUTATIVE (AFU_ORTHOLOGUE AFUA_2G14860)-RELATED"/>
    <property type="match status" value="1"/>
</dbReference>
<proteinExistence type="predicted"/>
<keyword evidence="3" id="KW-1185">Reference proteome</keyword>
<dbReference type="Proteomes" id="UP001597483">
    <property type="component" value="Unassembled WGS sequence"/>
</dbReference>
<reference evidence="3" key="1">
    <citation type="journal article" date="2019" name="Int. J. Syst. Evol. Microbiol.">
        <title>The Global Catalogue of Microorganisms (GCM) 10K type strain sequencing project: providing services to taxonomists for standard genome sequencing and annotation.</title>
        <authorList>
            <consortium name="The Broad Institute Genomics Platform"/>
            <consortium name="The Broad Institute Genome Sequencing Center for Infectious Disease"/>
            <person name="Wu L."/>
            <person name="Ma J."/>
        </authorList>
    </citation>
    <scope>NUCLEOTIDE SEQUENCE [LARGE SCALE GENOMIC DNA]</scope>
    <source>
        <strain evidence="3">CGMCC 4.7641</strain>
    </source>
</reference>
<sequence length="256" mass="28500">MLLETCEWGNPDGPPVVLVHGVGSHAGSWRKVVDERWGKRFRIIAFDLRGHGSSGWEPPWTHATYVDDLLESVDALGLDRPDWVGRSFGGRLMLDLAARAPERIRRLALLEPVVQIPAELARHRAEQELTGGEWDSFEQFVASRENLGPDVDVEKFKAELADEFDTLPDGRLKRRTSQAAVVSIFSEFAAPAPPPETLRVPAMLLYAPAFGLVTPEQLEAYRPYLEQVVEVPGLHQILTTAFDETADAVEKFLLAP</sequence>
<evidence type="ECO:0000313" key="2">
    <source>
        <dbReference type="EMBL" id="MFD2472051.1"/>
    </source>
</evidence>
<comment type="caution">
    <text evidence="2">The sequence shown here is derived from an EMBL/GenBank/DDBJ whole genome shotgun (WGS) entry which is preliminary data.</text>
</comment>
<dbReference type="PRINTS" id="PR00111">
    <property type="entry name" value="ABHYDROLASE"/>
</dbReference>
<dbReference type="InterPro" id="IPR029058">
    <property type="entry name" value="AB_hydrolase_fold"/>
</dbReference>
<feature type="domain" description="AB hydrolase-1" evidence="1">
    <location>
        <begin position="14"/>
        <end position="122"/>
    </location>
</feature>
<gene>
    <name evidence="2" type="ORF">ACFSVL_31965</name>
</gene>
<dbReference type="InterPro" id="IPR050266">
    <property type="entry name" value="AB_hydrolase_sf"/>
</dbReference>
<dbReference type="GO" id="GO:0016787">
    <property type="term" value="F:hydrolase activity"/>
    <property type="evidence" value="ECO:0007669"/>
    <property type="project" value="UniProtKB-KW"/>
</dbReference>
<accession>A0ABW5HG31</accession>
<dbReference type="SUPFAM" id="SSF53474">
    <property type="entry name" value="alpha/beta-Hydrolases"/>
    <property type="match status" value="1"/>
</dbReference>
<evidence type="ECO:0000259" key="1">
    <source>
        <dbReference type="Pfam" id="PF00561"/>
    </source>
</evidence>